<evidence type="ECO:0000256" key="2">
    <source>
        <dbReference type="ARBA" id="ARBA00023054"/>
    </source>
</evidence>
<dbReference type="GO" id="GO:1990195">
    <property type="term" value="C:macrolide transmembrane transporter complex"/>
    <property type="evidence" value="ECO:0007669"/>
    <property type="project" value="InterPro"/>
</dbReference>
<dbReference type="InterPro" id="IPR030190">
    <property type="entry name" value="MacA_alpha-hairpin_sf"/>
</dbReference>
<feature type="domain" description="Multidrug resistance protein MdtA-like barrel-sandwich hybrid" evidence="5">
    <location>
        <begin position="61"/>
        <end position="227"/>
    </location>
</feature>
<feature type="domain" description="CusB-like beta-barrel" evidence="6">
    <location>
        <begin position="240"/>
        <end position="315"/>
    </location>
</feature>
<dbReference type="EMBL" id="RBII01000002">
    <property type="protein sequence ID" value="RKQ69121.1"/>
    <property type="molecule type" value="Genomic_DNA"/>
</dbReference>
<proteinExistence type="predicted"/>
<dbReference type="AlphaFoldDB" id="A0A420WDN6"/>
<feature type="domain" description="Multidrug resistance protein MdtA-like alpha-helical hairpin" evidence="4">
    <location>
        <begin position="115"/>
        <end position="197"/>
    </location>
</feature>
<evidence type="ECO:0000259" key="4">
    <source>
        <dbReference type="Pfam" id="PF25876"/>
    </source>
</evidence>
<accession>A0A420WDN6</accession>
<dbReference type="InterPro" id="IPR058625">
    <property type="entry name" value="MdtA-like_BSH"/>
</dbReference>
<dbReference type="Pfam" id="PF25876">
    <property type="entry name" value="HH_MFP_RND"/>
    <property type="match status" value="1"/>
</dbReference>
<comment type="caution">
    <text evidence="7">The sequence shown here is derived from an EMBL/GenBank/DDBJ whole genome shotgun (WGS) entry which is preliminary data.</text>
</comment>
<comment type="subcellular location">
    <subcellularLocation>
        <location evidence="1">Cell envelope</location>
    </subcellularLocation>
</comment>
<dbReference type="InterPro" id="IPR058624">
    <property type="entry name" value="MdtA-like_HH"/>
</dbReference>
<dbReference type="GO" id="GO:0019898">
    <property type="term" value="C:extrinsic component of membrane"/>
    <property type="evidence" value="ECO:0007669"/>
    <property type="project" value="InterPro"/>
</dbReference>
<dbReference type="Gene3D" id="2.40.50.100">
    <property type="match status" value="1"/>
</dbReference>
<dbReference type="PANTHER" id="PTHR32347">
    <property type="entry name" value="EFFLUX SYSTEM COMPONENT YKNX-RELATED"/>
    <property type="match status" value="1"/>
</dbReference>
<dbReference type="PANTHER" id="PTHR32347:SF14">
    <property type="entry name" value="EFFLUX SYSTEM COMPONENT YKNX-RELATED"/>
    <property type="match status" value="1"/>
</dbReference>
<evidence type="ECO:0000313" key="7">
    <source>
        <dbReference type="EMBL" id="RKQ69121.1"/>
    </source>
</evidence>
<gene>
    <name evidence="7" type="ORF">DES40_1903</name>
</gene>
<feature type="coiled-coil region" evidence="3">
    <location>
        <begin position="101"/>
        <end position="142"/>
    </location>
</feature>
<dbReference type="Gene3D" id="2.40.30.170">
    <property type="match status" value="1"/>
</dbReference>
<dbReference type="FunCoup" id="A0A420WDN6">
    <property type="interactions" value="236"/>
</dbReference>
<reference evidence="7 8" key="1">
    <citation type="submission" date="2018-10" db="EMBL/GenBank/DDBJ databases">
        <title>Genomic Encyclopedia of Type Strains, Phase IV (KMG-IV): sequencing the most valuable type-strain genomes for metagenomic binning, comparative biology and taxonomic classification.</title>
        <authorList>
            <person name="Goeker M."/>
        </authorList>
    </citation>
    <scope>NUCLEOTIDE SEQUENCE [LARGE SCALE GENOMIC DNA]</scope>
    <source>
        <strain evidence="7 8">DSM 22008</strain>
    </source>
</reference>
<evidence type="ECO:0000259" key="5">
    <source>
        <dbReference type="Pfam" id="PF25917"/>
    </source>
</evidence>
<organism evidence="7 8">
    <name type="scientific">Litorimonas taeanensis</name>
    <dbReference type="NCBI Taxonomy" id="568099"/>
    <lineage>
        <taxon>Bacteria</taxon>
        <taxon>Pseudomonadati</taxon>
        <taxon>Pseudomonadota</taxon>
        <taxon>Alphaproteobacteria</taxon>
        <taxon>Maricaulales</taxon>
        <taxon>Robiginitomaculaceae</taxon>
    </lineage>
</organism>
<protein>
    <submittedName>
        <fullName evidence="7">HlyD family secretion protein</fullName>
    </submittedName>
</protein>
<sequence length="491" mass="52527">MSKKYFYLAGVIIAAASIWAIFLRPESAADSGTFDIETARVESGEVAQIVSASGAVRALTTVEVGSQVSGQIIALNADYNSEVKEGDIIARIDPQTFETRVESANADVQSAEANLAVQQANIASAEATLAQAERDFARQQALYAADAVARSTLEDNERALAVAKANLDVSRAQLRTSNATLSQRKASLRSAQVDLERTIIRSPIDGVVISRNVDVGQTVAASFSAPVLFTIAQDLEDIRIDAAVVESDIGGINTGDSAEFTVDAYPDQTFKGTVEQVRLASETLQNVVTYTVVIEAKNPSGRLLPGMTANVEVTADKRENVLRIAESAIRFRPPANGPEVIEAAAAEAGQRGPRGGGQRGGGAQLLNGINIDDDKKAAIQADLQKEMAAVRESMGERAQFDRAQMRQRIQAATDKVLLRNLTDAEYKQVQEAMKARATVTQVEVYKQTVDGKLEKQSLVLGLQDGSFAEILRGAEAGQEFVTRARLNATGE</sequence>
<evidence type="ECO:0000256" key="3">
    <source>
        <dbReference type="SAM" id="Coils"/>
    </source>
</evidence>
<dbReference type="GO" id="GO:0030313">
    <property type="term" value="C:cell envelope"/>
    <property type="evidence" value="ECO:0007669"/>
    <property type="project" value="UniProtKB-SubCell"/>
</dbReference>
<keyword evidence="2 3" id="KW-0175">Coiled coil</keyword>
<dbReference type="InParanoid" id="A0A420WDN6"/>
<name>A0A420WDN6_9PROT</name>
<dbReference type="RefSeq" id="WP_121101263.1">
    <property type="nucleotide sequence ID" value="NZ_RBII01000002.1"/>
</dbReference>
<dbReference type="SUPFAM" id="SSF111369">
    <property type="entry name" value="HlyD-like secretion proteins"/>
    <property type="match status" value="3"/>
</dbReference>
<dbReference type="Gene3D" id="6.10.140.1990">
    <property type="match status" value="1"/>
</dbReference>
<evidence type="ECO:0000256" key="1">
    <source>
        <dbReference type="ARBA" id="ARBA00004196"/>
    </source>
</evidence>
<evidence type="ECO:0000313" key="8">
    <source>
        <dbReference type="Proteomes" id="UP000282211"/>
    </source>
</evidence>
<dbReference type="GO" id="GO:1990961">
    <property type="term" value="P:xenobiotic detoxification by transmembrane export across the plasma membrane"/>
    <property type="evidence" value="ECO:0007669"/>
    <property type="project" value="InterPro"/>
</dbReference>
<dbReference type="Pfam" id="PF25917">
    <property type="entry name" value="BSH_RND"/>
    <property type="match status" value="1"/>
</dbReference>
<dbReference type="OrthoDB" id="9791520at2"/>
<dbReference type="Proteomes" id="UP000282211">
    <property type="component" value="Unassembled WGS sequence"/>
</dbReference>
<dbReference type="InterPro" id="IPR050465">
    <property type="entry name" value="UPF0194_transport"/>
</dbReference>
<evidence type="ECO:0000259" key="6">
    <source>
        <dbReference type="Pfam" id="PF25954"/>
    </source>
</evidence>
<dbReference type="Pfam" id="PF25954">
    <property type="entry name" value="Beta-barrel_RND_2"/>
    <property type="match status" value="1"/>
</dbReference>
<dbReference type="InterPro" id="IPR058792">
    <property type="entry name" value="Beta-barrel_RND_2"/>
</dbReference>
<keyword evidence="8" id="KW-1185">Reference proteome</keyword>